<dbReference type="STRING" id="70996.SE18_13470"/>
<dbReference type="InterPro" id="IPR024775">
    <property type="entry name" value="DinB-like"/>
</dbReference>
<accession>A0A0P6XPV8</accession>
<gene>
    <name evidence="2" type="ORF">SE18_13470</name>
</gene>
<dbReference type="OrthoDB" id="9793216at2"/>
<dbReference type="SUPFAM" id="SSF109854">
    <property type="entry name" value="DinB/YfiT-like putative metalloenzymes"/>
    <property type="match status" value="1"/>
</dbReference>
<dbReference type="AlphaFoldDB" id="A0A0P6XPV8"/>
<comment type="caution">
    <text evidence="2">The sequence shown here is derived from an EMBL/GenBank/DDBJ whole genome shotgun (WGS) entry which is preliminary data.</text>
</comment>
<dbReference type="Pfam" id="PF12867">
    <property type="entry name" value="DinB_2"/>
    <property type="match status" value="1"/>
</dbReference>
<dbReference type="PATRIC" id="fig|70996.4.peg.3317"/>
<dbReference type="Gene3D" id="1.20.120.450">
    <property type="entry name" value="dinb family like domain"/>
    <property type="match status" value="1"/>
</dbReference>
<dbReference type="Proteomes" id="UP000050277">
    <property type="component" value="Unassembled WGS sequence"/>
</dbReference>
<dbReference type="EMBL" id="LGKP01000022">
    <property type="protein sequence ID" value="KPL85915.1"/>
    <property type="molecule type" value="Genomic_DNA"/>
</dbReference>
<keyword evidence="3" id="KW-1185">Reference proteome</keyword>
<dbReference type="InterPro" id="IPR034660">
    <property type="entry name" value="DinB/YfiT-like"/>
</dbReference>
<evidence type="ECO:0000313" key="2">
    <source>
        <dbReference type="EMBL" id="KPL85915.1"/>
    </source>
</evidence>
<dbReference type="RefSeq" id="WP_054534980.1">
    <property type="nucleotide sequence ID" value="NZ_LGKP01000022.1"/>
</dbReference>
<protein>
    <recommendedName>
        <fullName evidence="1">DinB-like domain-containing protein</fullName>
    </recommendedName>
</protein>
<evidence type="ECO:0000313" key="3">
    <source>
        <dbReference type="Proteomes" id="UP000050277"/>
    </source>
</evidence>
<evidence type="ECO:0000259" key="1">
    <source>
        <dbReference type="Pfam" id="PF12867"/>
    </source>
</evidence>
<proteinExistence type="predicted"/>
<feature type="domain" description="DinB-like" evidence="1">
    <location>
        <begin position="11"/>
        <end position="148"/>
    </location>
</feature>
<reference evidence="2 3" key="1">
    <citation type="submission" date="2015-07" db="EMBL/GenBank/DDBJ databases">
        <title>Whole genome sequence of Herpetosiphon geysericola DSM 7119.</title>
        <authorList>
            <person name="Hemp J."/>
            <person name="Ward L.M."/>
            <person name="Pace L.A."/>
            <person name="Fischer W.W."/>
        </authorList>
    </citation>
    <scope>NUCLEOTIDE SEQUENCE [LARGE SCALE GENOMIC DNA]</scope>
    <source>
        <strain evidence="2 3">DSM 7119</strain>
    </source>
</reference>
<sequence length="158" mass="18207">MSAQRDQWIGQIEQLPAQLTELVRPLSPNQLTTPFLANEWSVAQNIHHLADSHMNSYIRCKLIATEHNPTLKPYDQELWANFGDSQQADVEISLQLLRSLHARWVQFWRELPEDAWQRTGFHPENGPVSLLNLVETYADHGLGHIDQIQRTLAAEPQQ</sequence>
<name>A0A0P6XPV8_9CHLR</name>
<organism evidence="2 3">
    <name type="scientific">Herpetosiphon geysericola</name>
    <dbReference type="NCBI Taxonomy" id="70996"/>
    <lineage>
        <taxon>Bacteria</taxon>
        <taxon>Bacillati</taxon>
        <taxon>Chloroflexota</taxon>
        <taxon>Chloroflexia</taxon>
        <taxon>Herpetosiphonales</taxon>
        <taxon>Herpetosiphonaceae</taxon>
        <taxon>Herpetosiphon</taxon>
    </lineage>
</organism>